<dbReference type="Pfam" id="PF12684">
    <property type="entry name" value="DUF3799"/>
    <property type="match status" value="1"/>
</dbReference>
<organism evidence="3 5">
    <name type="scientific">Fusicatenibacter saccharivorans</name>
    <dbReference type="NCBI Taxonomy" id="1150298"/>
    <lineage>
        <taxon>Bacteria</taxon>
        <taxon>Bacillati</taxon>
        <taxon>Bacillota</taxon>
        <taxon>Clostridia</taxon>
        <taxon>Lachnospirales</taxon>
        <taxon>Lachnospiraceae</taxon>
        <taxon>Fusicatenibacter</taxon>
    </lineage>
</organism>
<dbReference type="AlphaFoldDB" id="A0A174R1U0"/>
<dbReference type="RefSeq" id="WP_055267636.1">
    <property type="nucleotide sequence ID" value="NZ_CZAL01000016.1"/>
</dbReference>
<proteinExistence type="predicted"/>
<gene>
    <name evidence="3" type="ORF">ERS852498_02784</name>
    <name evidence="4" type="ORF">JTJ23_03140</name>
</gene>
<name>A0A174R1U0_9FIRM</name>
<dbReference type="InterPro" id="IPR011604">
    <property type="entry name" value="PDDEXK-like_dom_sf"/>
</dbReference>
<evidence type="ECO:0000256" key="1">
    <source>
        <dbReference type="ARBA" id="ARBA00022801"/>
    </source>
</evidence>
<keyword evidence="1" id="KW-0378">Hydrolase</keyword>
<dbReference type="GO" id="GO:0016787">
    <property type="term" value="F:hydrolase activity"/>
    <property type="evidence" value="ECO:0007669"/>
    <property type="project" value="UniProtKB-KW"/>
</dbReference>
<sequence>MSFELTSENYYSDIANYEYMSVSQFKDFAGTYGKVGCEECAMAKIQGKFREPNRTALLEGSYVDAFYEGTLDKFKEEHPEMFTQKGELRSNFAKAERAIARSMRDPLFQEYMSGEKQVIMTGELFGAKWKIKMDSYHPGKAIVDLKYMQSLTKFGYVPDIGYLDFVRYWGYDVQGAIYQEIVRQNTGKKLPFYIAGISKEEAIDIEVIYIHDNYLQEALRRVETCMPRILEVKSGKVKPERCEQCLWCRDTKVLRGAIGIGDLTASL</sequence>
<dbReference type="Proteomes" id="UP000095709">
    <property type="component" value="Unassembled WGS sequence"/>
</dbReference>
<reference evidence="3 5" key="1">
    <citation type="submission" date="2015-09" db="EMBL/GenBank/DDBJ databases">
        <authorList>
            <consortium name="Pathogen Informatics"/>
        </authorList>
    </citation>
    <scope>NUCLEOTIDE SEQUENCE [LARGE SCALE GENOMIC DNA]</scope>
    <source>
        <strain evidence="3 5">2789STDY5834885</strain>
    </source>
</reference>
<evidence type="ECO:0000313" key="5">
    <source>
        <dbReference type="Proteomes" id="UP000095709"/>
    </source>
</evidence>
<protein>
    <submittedName>
        <fullName evidence="4">PD-(D/E)XK nuclease-like domain-containing protein</fullName>
    </submittedName>
    <submittedName>
        <fullName evidence="3">PDDEXK-like domain of uncharacterized function (DUF3799)</fullName>
    </submittedName>
</protein>
<evidence type="ECO:0000313" key="3">
    <source>
        <dbReference type="EMBL" id="CUP77080.1"/>
    </source>
</evidence>
<dbReference type="EMBL" id="CZAL01000016">
    <property type="protein sequence ID" value="CUP77080.1"/>
    <property type="molecule type" value="Genomic_DNA"/>
</dbReference>
<feature type="domain" description="Putative exodeoxyribonuclease 8 PDDEXK-like" evidence="2">
    <location>
        <begin position="21"/>
        <end position="251"/>
    </location>
</feature>
<dbReference type="EMBL" id="JAFHBD010000009">
    <property type="protein sequence ID" value="MBN2952599.1"/>
    <property type="molecule type" value="Genomic_DNA"/>
</dbReference>
<evidence type="ECO:0000259" key="2">
    <source>
        <dbReference type="Pfam" id="PF12684"/>
    </source>
</evidence>
<reference evidence="4" key="2">
    <citation type="submission" date="2021-02" db="EMBL/GenBank/DDBJ databases">
        <title>Metagenome-assembled genomes from human diarrheal sample B26.</title>
        <authorList>
            <person name="Ateba T.P."/>
            <person name="Alayande K.A."/>
            <person name="Mwanza M."/>
        </authorList>
    </citation>
    <scope>NUCLEOTIDE SEQUENCE</scope>
    <source>
        <strain evidence="4">06WH</strain>
    </source>
</reference>
<evidence type="ECO:0000313" key="4">
    <source>
        <dbReference type="EMBL" id="MBN2952599.1"/>
    </source>
</evidence>
<accession>A0A174R1U0</accession>
<dbReference type="InterPro" id="IPR024432">
    <property type="entry name" value="Put_RecE_PDDEXK-like_dom"/>
</dbReference>
<dbReference type="Proteomes" id="UP000737612">
    <property type="component" value="Unassembled WGS sequence"/>
</dbReference>
<dbReference type="Gene3D" id="3.90.320.10">
    <property type="match status" value="1"/>
</dbReference>